<reference evidence="2" key="1">
    <citation type="journal article" date="2023" name="Science">
        <title>Genome structures resolve the early diversification of teleost fishes.</title>
        <authorList>
            <person name="Parey E."/>
            <person name="Louis A."/>
            <person name="Montfort J."/>
            <person name="Bouchez O."/>
            <person name="Roques C."/>
            <person name="Iampietro C."/>
            <person name="Lluch J."/>
            <person name="Castinel A."/>
            <person name="Donnadieu C."/>
            <person name="Desvignes T."/>
            <person name="Floi Bucao C."/>
            <person name="Jouanno E."/>
            <person name="Wen M."/>
            <person name="Mejri S."/>
            <person name="Dirks R."/>
            <person name="Jansen H."/>
            <person name="Henkel C."/>
            <person name="Chen W.J."/>
            <person name="Zahm M."/>
            <person name="Cabau C."/>
            <person name="Klopp C."/>
            <person name="Thompson A.W."/>
            <person name="Robinson-Rechavi M."/>
            <person name="Braasch I."/>
            <person name="Lecointre G."/>
            <person name="Bobe J."/>
            <person name="Postlethwait J.H."/>
            <person name="Berthelot C."/>
            <person name="Roest Crollius H."/>
            <person name="Guiguen Y."/>
        </authorList>
    </citation>
    <scope>NUCLEOTIDE SEQUENCE</scope>
    <source>
        <strain evidence="2">WJC10195</strain>
    </source>
</reference>
<keyword evidence="3" id="KW-1185">Reference proteome</keyword>
<gene>
    <name evidence="2" type="ORF">SKAU_G00091270</name>
</gene>
<evidence type="ECO:0000256" key="1">
    <source>
        <dbReference type="SAM" id="MobiDB-lite"/>
    </source>
</evidence>
<accession>A0A9Q1FWF7</accession>
<protein>
    <submittedName>
        <fullName evidence="2">Uncharacterized protein</fullName>
    </submittedName>
</protein>
<dbReference type="Proteomes" id="UP001152622">
    <property type="component" value="Chromosome 3"/>
</dbReference>
<name>A0A9Q1FWF7_SYNKA</name>
<feature type="region of interest" description="Disordered" evidence="1">
    <location>
        <begin position="17"/>
        <end position="47"/>
    </location>
</feature>
<evidence type="ECO:0000313" key="3">
    <source>
        <dbReference type="Proteomes" id="UP001152622"/>
    </source>
</evidence>
<dbReference type="EMBL" id="JAINUF010000003">
    <property type="protein sequence ID" value="KAJ8369099.1"/>
    <property type="molecule type" value="Genomic_DNA"/>
</dbReference>
<dbReference type="AlphaFoldDB" id="A0A9Q1FWF7"/>
<proteinExistence type="predicted"/>
<comment type="caution">
    <text evidence="2">The sequence shown here is derived from an EMBL/GenBank/DDBJ whole genome shotgun (WGS) entry which is preliminary data.</text>
</comment>
<sequence>MRSADRFSSLLLIQPAASHSSRAVTGIAKEPRSQIKRAGGSSLHTERAARERRVRFVKVSVQYSCGNEIEMHIPRKAIKVEGTPHRMEPRLRVPEASAFQPQFSVQASPFFTAQSPLFNLLP</sequence>
<organism evidence="2 3">
    <name type="scientific">Synaphobranchus kaupii</name>
    <name type="common">Kaup's arrowtooth eel</name>
    <dbReference type="NCBI Taxonomy" id="118154"/>
    <lineage>
        <taxon>Eukaryota</taxon>
        <taxon>Metazoa</taxon>
        <taxon>Chordata</taxon>
        <taxon>Craniata</taxon>
        <taxon>Vertebrata</taxon>
        <taxon>Euteleostomi</taxon>
        <taxon>Actinopterygii</taxon>
        <taxon>Neopterygii</taxon>
        <taxon>Teleostei</taxon>
        <taxon>Anguilliformes</taxon>
        <taxon>Synaphobranchidae</taxon>
        <taxon>Synaphobranchus</taxon>
    </lineage>
</organism>
<evidence type="ECO:0000313" key="2">
    <source>
        <dbReference type="EMBL" id="KAJ8369099.1"/>
    </source>
</evidence>